<evidence type="ECO:0000256" key="4">
    <source>
        <dbReference type="PROSITE-ProRule" id="PRU01091"/>
    </source>
</evidence>
<dbReference type="PROSITE" id="PS51755">
    <property type="entry name" value="OMPR_PHOB"/>
    <property type="match status" value="1"/>
</dbReference>
<accession>A0A926N6F5</accession>
<feature type="DNA-binding region" description="OmpR/PhoB-type" evidence="4">
    <location>
        <begin position="6"/>
        <end position="105"/>
    </location>
</feature>
<keyword evidence="3" id="KW-0804">Transcription</keyword>
<dbReference type="GO" id="GO:0003677">
    <property type="term" value="F:DNA binding"/>
    <property type="evidence" value="ECO:0007669"/>
    <property type="project" value="UniProtKB-UniRule"/>
</dbReference>
<keyword evidence="2 4" id="KW-0238">DNA-binding</keyword>
<protein>
    <submittedName>
        <fullName evidence="6">Winged helix-turn-helix domain-containing protein</fullName>
    </submittedName>
</protein>
<reference evidence="6" key="1">
    <citation type="submission" date="2020-09" db="EMBL/GenBank/DDBJ databases">
        <title>A novel bacterium of genus Hazenella, isolated from South China Sea.</title>
        <authorList>
            <person name="Huang H."/>
            <person name="Mo K."/>
            <person name="Hu Y."/>
        </authorList>
    </citation>
    <scope>NUCLEOTIDE SEQUENCE</scope>
    <source>
        <strain evidence="6">IB182357</strain>
    </source>
</reference>
<evidence type="ECO:0000256" key="1">
    <source>
        <dbReference type="ARBA" id="ARBA00023015"/>
    </source>
</evidence>
<dbReference type="EMBL" id="JACXAH010000014">
    <property type="protein sequence ID" value="MBD1372844.1"/>
    <property type="molecule type" value="Genomic_DNA"/>
</dbReference>
<evidence type="ECO:0000256" key="2">
    <source>
        <dbReference type="ARBA" id="ARBA00023125"/>
    </source>
</evidence>
<organism evidence="6 7">
    <name type="scientific">Polycladospora coralii</name>
    <dbReference type="NCBI Taxonomy" id="2771432"/>
    <lineage>
        <taxon>Bacteria</taxon>
        <taxon>Bacillati</taxon>
        <taxon>Bacillota</taxon>
        <taxon>Bacilli</taxon>
        <taxon>Bacillales</taxon>
        <taxon>Thermoactinomycetaceae</taxon>
        <taxon>Polycladospora</taxon>
    </lineage>
</organism>
<evidence type="ECO:0000259" key="5">
    <source>
        <dbReference type="PROSITE" id="PS51755"/>
    </source>
</evidence>
<keyword evidence="7" id="KW-1185">Reference proteome</keyword>
<dbReference type="Pfam" id="PF00486">
    <property type="entry name" value="Trans_reg_C"/>
    <property type="match status" value="1"/>
</dbReference>
<feature type="domain" description="OmpR/PhoB-type" evidence="5">
    <location>
        <begin position="6"/>
        <end position="105"/>
    </location>
</feature>
<dbReference type="Proteomes" id="UP000661691">
    <property type="component" value="Unassembled WGS sequence"/>
</dbReference>
<dbReference type="InterPro" id="IPR036388">
    <property type="entry name" value="WH-like_DNA-bd_sf"/>
</dbReference>
<name>A0A926N6F5_9BACL</name>
<dbReference type="CDD" id="cd00383">
    <property type="entry name" value="trans_reg_C"/>
    <property type="match status" value="1"/>
</dbReference>
<comment type="caution">
    <text evidence="6">The sequence shown here is derived from an EMBL/GenBank/DDBJ whole genome shotgun (WGS) entry which is preliminary data.</text>
</comment>
<dbReference type="InterPro" id="IPR016032">
    <property type="entry name" value="Sig_transdc_resp-reg_C-effctor"/>
</dbReference>
<dbReference type="AlphaFoldDB" id="A0A926N6F5"/>
<gene>
    <name evidence="6" type="ORF">IC620_10800</name>
</gene>
<dbReference type="Gene3D" id="1.10.10.10">
    <property type="entry name" value="Winged helix-like DNA-binding domain superfamily/Winged helix DNA-binding domain"/>
    <property type="match status" value="1"/>
</dbReference>
<evidence type="ECO:0000256" key="3">
    <source>
        <dbReference type="ARBA" id="ARBA00023163"/>
    </source>
</evidence>
<keyword evidence="1" id="KW-0805">Transcription regulation</keyword>
<evidence type="ECO:0000313" key="6">
    <source>
        <dbReference type="EMBL" id="MBD1372844.1"/>
    </source>
</evidence>
<dbReference type="RefSeq" id="WP_191138652.1">
    <property type="nucleotide sequence ID" value="NZ_JACXAG020000001.1"/>
</dbReference>
<proteinExistence type="predicted"/>
<dbReference type="GO" id="GO:0000160">
    <property type="term" value="P:phosphorelay signal transduction system"/>
    <property type="evidence" value="ECO:0007669"/>
    <property type="project" value="InterPro"/>
</dbReference>
<dbReference type="InterPro" id="IPR001867">
    <property type="entry name" value="OmpR/PhoB-type_DNA-bd"/>
</dbReference>
<evidence type="ECO:0000313" key="7">
    <source>
        <dbReference type="Proteomes" id="UP000661691"/>
    </source>
</evidence>
<dbReference type="GO" id="GO:0006355">
    <property type="term" value="P:regulation of DNA-templated transcription"/>
    <property type="evidence" value="ECO:0007669"/>
    <property type="project" value="InterPro"/>
</dbReference>
<sequence>MNHLQYENIKIGDQTYLDTVRELLIHDRFSISFSRLEFRILFRLAQQLGQAVTAEDLIQYAWGTLHVSNGILYVYINRIRKKIETQPHKPQFLLAQRSIGYVLHPINT</sequence>
<dbReference type="SUPFAM" id="SSF46894">
    <property type="entry name" value="C-terminal effector domain of the bipartite response regulators"/>
    <property type="match status" value="1"/>
</dbReference>
<dbReference type="SMART" id="SM00862">
    <property type="entry name" value="Trans_reg_C"/>
    <property type="match status" value="1"/>
</dbReference>